<comment type="caution">
    <text evidence="2">The sequence shown here is derived from an EMBL/GenBank/DDBJ whole genome shotgun (WGS) entry which is preliminary data.</text>
</comment>
<dbReference type="EMBL" id="JAVDYB010000001">
    <property type="protein sequence ID" value="MDR7273611.1"/>
    <property type="molecule type" value="Genomic_DNA"/>
</dbReference>
<proteinExistence type="predicted"/>
<dbReference type="Proteomes" id="UP001183643">
    <property type="component" value="Unassembled WGS sequence"/>
</dbReference>
<evidence type="ECO:0000313" key="2">
    <source>
        <dbReference type="EMBL" id="MDR7273611.1"/>
    </source>
</evidence>
<accession>A0AAE4C6K7</accession>
<gene>
    <name evidence="2" type="ORF">J2S41_000389</name>
</gene>
<evidence type="ECO:0008006" key="4">
    <source>
        <dbReference type="Google" id="ProtNLM"/>
    </source>
</evidence>
<evidence type="ECO:0000313" key="3">
    <source>
        <dbReference type="Proteomes" id="UP001183643"/>
    </source>
</evidence>
<feature type="compositionally biased region" description="Low complexity" evidence="1">
    <location>
        <begin position="82"/>
        <end position="95"/>
    </location>
</feature>
<feature type="region of interest" description="Disordered" evidence="1">
    <location>
        <begin position="67"/>
        <end position="108"/>
    </location>
</feature>
<keyword evidence="3" id="KW-1185">Reference proteome</keyword>
<name>A0AAE4C6K7_9ACTN</name>
<dbReference type="AlphaFoldDB" id="A0AAE4C6K7"/>
<sequence>MGGAESARLTFYLAAEVAEQLRCSKWWVEEQARKQRIPYCRIAGGFRFTDDHIAEIARLLEVRPTREAEPLPRSVPRAVGELRSSASTRLAARAPQRARRTSPRPAAA</sequence>
<organism evidence="2 3">
    <name type="scientific">Catenuloplanes atrovinosus</name>
    <dbReference type="NCBI Taxonomy" id="137266"/>
    <lineage>
        <taxon>Bacteria</taxon>
        <taxon>Bacillati</taxon>
        <taxon>Actinomycetota</taxon>
        <taxon>Actinomycetes</taxon>
        <taxon>Micromonosporales</taxon>
        <taxon>Micromonosporaceae</taxon>
        <taxon>Catenuloplanes</taxon>
    </lineage>
</organism>
<evidence type="ECO:0000256" key="1">
    <source>
        <dbReference type="SAM" id="MobiDB-lite"/>
    </source>
</evidence>
<dbReference type="RefSeq" id="WP_310362204.1">
    <property type="nucleotide sequence ID" value="NZ_JAVDYB010000001.1"/>
</dbReference>
<protein>
    <recommendedName>
        <fullName evidence="4">Helix-turn-helix domain-containing protein</fullName>
    </recommendedName>
</protein>
<reference evidence="2" key="1">
    <citation type="submission" date="2023-07" db="EMBL/GenBank/DDBJ databases">
        <title>Sequencing the genomes of 1000 actinobacteria strains.</title>
        <authorList>
            <person name="Klenk H.-P."/>
        </authorList>
    </citation>
    <scope>NUCLEOTIDE SEQUENCE</scope>
    <source>
        <strain evidence="2">DSM 44707</strain>
    </source>
</reference>